<evidence type="ECO:0000313" key="17">
    <source>
        <dbReference type="EMBL" id="TZE81331.1"/>
    </source>
</evidence>
<evidence type="ECO:0000256" key="8">
    <source>
        <dbReference type="ARBA" id="ARBA00022982"/>
    </source>
</evidence>
<dbReference type="InterPro" id="IPR011766">
    <property type="entry name" value="TPP_enzyme_TPP-bd"/>
</dbReference>
<gene>
    <name evidence="17" type="primary">iorA</name>
    <name evidence="17" type="ORF">FWJ32_09875</name>
</gene>
<evidence type="ECO:0000256" key="7">
    <source>
        <dbReference type="ARBA" id="ARBA00022723"/>
    </source>
</evidence>
<dbReference type="AlphaFoldDB" id="A0A5D8Q9Z4"/>
<dbReference type="EMBL" id="VTPS01000015">
    <property type="protein sequence ID" value="TZE81331.1"/>
    <property type="molecule type" value="Genomic_DNA"/>
</dbReference>
<comment type="catalytic activity">
    <reaction evidence="13 14">
        <text>indole-3-pyruvate + 2 oxidized [2Fe-2S]-[ferredoxin] + CoA = (indol-3-yl)acetyl-CoA + 2 reduced [2Fe-2S]-[ferredoxin] + CO2 + H(+)</text>
        <dbReference type="Rhea" id="RHEA:12645"/>
        <dbReference type="Rhea" id="RHEA-COMP:10000"/>
        <dbReference type="Rhea" id="RHEA-COMP:10001"/>
        <dbReference type="ChEBI" id="CHEBI:15378"/>
        <dbReference type="ChEBI" id="CHEBI:16526"/>
        <dbReference type="ChEBI" id="CHEBI:17640"/>
        <dbReference type="ChEBI" id="CHEBI:33737"/>
        <dbReference type="ChEBI" id="CHEBI:33738"/>
        <dbReference type="ChEBI" id="CHEBI:57271"/>
        <dbReference type="ChEBI" id="CHEBI:57287"/>
        <dbReference type="EC" id="1.2.7.8"/>
    </reaction>
</comment>
<name>A0A5D8Q9Z4_9THEO</name>
<evidence type="ECO:0000256" key="3">
    <source>
        <dbReference type="ARBA" id="ARBA00012812"/>
    </source>
</evidence>
<keyword evidence="18" id="KW-1185">Reference proteome</keyword>
<evidence type="ECO:0000256" key="15">
    <source>
        <dbReference type="PIRSR" id="PIRSR006439-50"/>
    </source>
</evidence>
<dbReference type="SUPFAM" id="SSF52922">
    <property type="entry name" value="TK C-terminal domain-like"/>
    <property type="match status" value="1"/>
</dbReference>
<comment type="subunit">
    <text evidence="2">Heterodimer of the IorA and IorB subunits.</text>
</comment>
<dbReference type="InterPro" id="IPR009014">
    <property type="entry name" value="Transketo_C/PFOR_II"/>
</dbReference>
<dbReference type="InterPro" id="IPR002880">
    <property type="entry name" value="Pyrv_Fd/Flavodoxin_OxRdtase_N"/>
</dbReference>
<keyword evidence="9 14" id="KW-0560">Oxidoreductase</keyword>
<dbReference type="EC" id="1.2.7.8" evidence="3 14"/>
<evidence type="ECO:0000256" key="5">
    <source>
        <dbReference type="ARBA" id="ARBA00022448"/>
    </source>
</evidence>
<comment type="caution">
    <text evidence="17">The sequence shown here is derived from an EMBL/GenBank/DDBJ whole genome shotgun (WGS) entry which is preliminary data.</text>
</comment>
<feature type="binding site" evidence="15">
    <location>
        <position position="543"/>
    </location>
    <ligand>
        <name>[4Fe-4S] cluster</name>
        <dbReference type="ChEBI" id="CHEBI:49883"/>
        <label>2</label>
    </ligand>
</feature>
<feature type="domain" description="4Fe-4S ferredoxin-type" evidence="16">
    <location>
        <begin position="552"/>
        <end position="580"/>
    </location>
</feature>
<dbReference type="InterPro" id="IPR029061">
    <property type="entry name" value="THDP-binding"/>
</dbReference>
<evidence type="ECO:0000256" key="2">
    <source>
        <dbReference type="ARBA" id="ARBA00011238"/>
    </source>
</evidence>
<sequence length="580" mass="63595">MRELLTGNEAVARGAYEYGITVAAAYPGTPSTEILENIAPYDEIYAEWSPNEKVALEVALGAAFAGARSLAAMKHVGLNVAADPMFTSAYTGVNGAFIIVTADDPGMHSSQDEQDNRYYAKFAKIPMLEPSDSQECKEFVGEAVSISEEFDTPVILRLTTRISHSKSLVELGTRENVSMRPYRRNAHKYVTTPGNARVLRVRLEERLKKLKEYSEKSPLNHIEWGDKMIGIITSGIAYQYAREVMGDSASYLKLGMTYPLPDELIKEFASQVEEVYVVEELEPYLEEHLKALGIKCHGKDLIPIVGELNPEIVARGFLGKEPETIKVSIKPAARPPLMCPGCPHRGVFFALSGKDAVITGDIGCYTLGSQEPLSAMDTTICMGASVSNGHGFQKAFEKNGINKKVFSVIGDSTFFHSGMTGLLDIAYNKGNSTLIILDNRITAMTGQQENPGTGYTLKGEPTFQADLAKICNAMGIERVREVNSLDLEQVEAAIDEAMNTTDPMVIIAKAPCALLKREKQPEGKSRIDVDICQQCGLCLQLGCPAIYRDENDNIIIDEYQCNGCTLCQQVCEFDAIETTM</sequence>
<dbReference type="PROSITE" id="PS51379">
    <property type="entry name" value="4FE4S_FER_2"/>
    <property type="match status" value="2"/>
</dbReference>
<keyword evidence="7 14" id="KW-0479">Metal-binding</keyword>
<keyword evidence="17" id="KW-0670">Pyruvate</keyword>
<protein>
    <recommendedName>
        <fullName evidence="4 14">Indolepyruvate oxidoreductase subunit IorA</fullName>
        <shortName evidence="14">IOR</shortName>
        <ecNumber evidence="3 14">1.2.7.8</ecNumber>
    </recommendedName>
    <alternativeName>
        <fullName evidence="12 14">Indolepyruvate ferredoxin oxidoreductase subunit alpha</fullName>
    </alternativeName>
</protein>
<accession>A0A5D8Q9Z4</accession>
<dbReference type="FunFam" id="3.40.50.970:FF:000039">
    <property type="entry name" value="Indolepyruvate oxidoreductase subunit IorA"/>
    <property type="match status" value="1"/>
</dbReference>
<dbReference type="CDD" id="cd02008">
    <property type="entry name" value="TPP_IOR_alpha"/>
    <property type="match status" value="1"/>
</dbReference>
<dbReference type="Pfam" id="PF02775">
    <property type="entry name" value="TPP_enzyme_C"/>
    <property type="match status" value="1"/>
</dbReference>
<comment type="function">
    <text evidence="1 14">Catalyzes the ferredoxin-dependent oxidative decarboxylation of arylpyruvates.</text>
</comment>
<evidence type="ECO:0000256" key="10">
    <source>
        <dbReference type="ARBA" id="ARBA00023004"/>
    </source>
</evidence>
<feature type="binding site" evidence="15">
    <location>
        <position position="538"/>
    </location>
    <ligand>
        <name>[4Fe-4S] cluster</name>
        <dbReference type="ChEBI" id="CHEBI:49883"/>
        <label>1</label>
    </ligand>
</feature>
<feature type="domain" description="4Fe-4S ferredoxin-type" evidence="16">
    <location>
        <begin position="523"/>
        <end position="551"/>
    </location>
</feature>
<evidence type="ECO:0000256" key="4">
    <source>
        <dbReference type="ARBA" id="ARBA00017710"/>
    </source>
</evidence>
<dbReference type="Pfam" id="PF01855">
    <property type="entry name" value="POR_N"/>
    <property type="match status" value="1"/>
</dbReference>
<dbReference type="CDD" id="cd07034">
    <property type="entry name" value="TPP_PYR_PFOR_IOR-alpha_like"/>
    <property type="match status" value="1"/>
</dbReference>
<evidence type="ECO:0000259" key="16">
    <source>
        <dbReference type="PROSITE" id="PS51379"/>
    </source>
</evidence>
<dbReference type="GO" id="GO:0051539">
    <property type="term" value="F:4 iron, 4 sulfur cluster binding"/>
    <property type="evidence" value="ECO:0007669"/>
    <property type="project" value="UniProtKB-UniRule"/>
</dbReference>
<feature type="binding site" evidence="15">
    <location>
        <position position="535"/>
    </location>
    <ligand>
        <name>[4Fe-4S] cluster</name>
        <dbReference type="ChEBI" id="CHEBI:49883"/>
        <label>1</label>
    </ligand>
</feature>
<evidence type="ECO:0000256" key="11">
    <source>
        <dbReference type="ARBA" id="ARBA00023014"/>
    </source>
</evidence>
<evidence type="ECO:0000256" key="6">
    <source>
        <dbReference type="ARBA" id="ARBA00022485"/>
    </source>
</evidence>
<evidence type="ECO:0000256" key="9">
    <source>
        <dbReference type="ARBA" id="ARBA00023002"/>
    </source>
</evidence>
<feature type="binding site" evidence="15">
    <location>
        <position position="532"/>
    </location>
    <ligand>
        <name>[4Fe-4S] cluster</name>
        <dbReference type="ChEBI" id="CHEBI:49883"/>
        <label>1</label>
    </ligand>
</feature>
<feature type="binding site" evidence="15">
    <location>
        <position position="567"/>
    </location>
    <ligand>
        <name>[4Fe-4S] cluster</name>
        <dbReference type="ChEBI" id="CHEBI:49883"/>
        <label>2</label>
    </ligand>
</feature>
<dbReference type="PROSITE" id="PS00198">
    <property type="entry name" value="4FE4S_FER_1"/>
    <property type="match status" value="1"/>
</dbReference>
<dbReference type="InterPro" id="IPR017721">
    <property type="entry name" value="IorA"/>
</dbReference>
<evidence type="ECO:0000256" key="14">
    <source>
        <dbReference type="PIRNR" id="PIRNR006439"/>
    </source>
</evidence>
<keyword evidence="11 14" id="KW-0411">Iron-sulfur</keyword>
<keyword evidence="8 14" id="KW-0249">Electron transport</keyword>
<keyword evidence="10 14" id="KW-0408">Iron</keyword>
<keyword evidence="6 14" id="KW-0004">4Fe-4S</keyword>
<evidence type="ECO:0000256" key="1">
    <source>
        <dbReference type="ARBA" id="ARBA00002995"/>
    </source>
</evidence>
<dbReference type="NCBIfam" id="TIGR03336">
    <property type="entry name" value="IOR_alpha"/>
    <property type="match status" value="1"/>
</dbReference>
<evidence type="ECO:0000256" key="12">
    <source>
        <dbReference type="ARBA" id="ARBA00030514"/>
    </source>
</evidence>
<reference evidence="17 18" key="1">
    <citation type="submission" date="2019-08" db="EMBL/GenBank/DDBJ databases">
        <title>Calorimonas adulescens gen. nov., sp. nov., an anaerobic thermophilic bacterium from Sakhalin hot spring.</title>
        <authorList>
            <person name="Khomyakova M.A."/>
            <person name="Merkel A.Y."/>
            <person name="Novikov A."/>
            <person name="Bonch-Osmolovskaya E.A."/>
            <person name="Slobodkin A.I."/>
        </authorList>
    </citation>
    <scope>NUCLEOTIDE SEQUENCE [LARGE SCALE GENOMIC DNA]</scope>
    <source>
        <strain evidence="17 18">A05MB</strain>
    </source>
</reference>
<dbReference type="InterPro" id="IPR017900">
    <property type="entry name" value="4Fe4S_Fe_S_CS"/>
</dbReference>
<dbReference type="SUPFAM" id="SSF52518">
    <property type="entry name" value="Thiamin diphosphate-binding fold (THDP-binding)"/>
    <property type="match status" value="2"/>
</dbReference>
<dbReference type="Gene3D" id="3.40.50.970">
    <property type="match status" value="2"/>
</dbReference>
<feature type="binding site" evidence="15">
    <location>
        <position position="564"/>
    </location>
    <ligand>
        <name>[4Fe-4S] cluster</name>
        <dbReference type="ChEBI" id="CHEBI:49883"/>
        <label>2</label>
    </ligand>
</feature>
<dbReference type="GO" id="GO:0030976">
    <property type="term" value="F:thiamine pyrophosphate binding"/>
    <property type="evidence" value="ECO:0007669"/>
    <property type="project" value="InterPro"/>
</dbReference>
<proteinExistence type="predicted"/>
<dbReference type="PANTHER" id="PTHR43710:SF5">
    <property type="entry name" value="INDOLEPYRUVATE FERREDOXIN OXIDOREDUCTASE ALPHA SUBUNIT"/>
    <property type="match status" value="1"/>
</dbReference>
<evidence type="ECO:0000313" key="18">
    <source>
        <dbReference type="Proteomes" id="UP000322976"/>
    </source>
</evidence>
<dbReference type="PANTHER" id="PTHR43710">
    <property type="entry name" value="2-HYDROXYACYL-COA LYASE"/>
    <property type="match status" value="1"/>
</dbReference>
<dbReference type="PIRSF" id="PIRSF006439">
    <property type="entry name" value="Indolepyruvate_ferr_oxidored"/>
    <property type="match status" value="1"/>
</dbReference>
<dbReference type="Proteomes" id="UP000322976">
    <property type="component" value="Unassembled WGS sequence"/>
</dbReference>
<dbReference type="GO" id="GO:0043805">
    <property type="term" value="F:indolepyruvate ferredoxin oxidoreductase activity"/>
    <property type="evidence" value="ECO:0007669"/>
    <property type="project" value="UniProtKB-UniRule"/>
</dbReference>
<evidence type="ECO:0000256" key="13">
    <source>
        <dbReference type="ARBA" id="ARBA00048332"/>
    </source>
</evidence>
<dbReference type="InterPro" id="IPR017896">
    <property type="entry name" value="4Fe4S_Fe-S-bd"/>
</dbReference>
<organism evidence="17 18">
    <name type="scientific">Calorimonas adulescens</name>
    <dbReference type="NCBI Taxonomy" id="2606906"/>
    <lineage>
        <taxon>Bacteria</taxon>
        <taxon>Bacillati</taxon>
        <taxon>Bacillota</taxon>
        <taxon>Clostridia</taxon>
        <taxon>Thermoanaerobacterales</taxon>
        <taxon>Thermoanaerobacteraceae</taxon>
        <taxon>Calorimonas</taxon>
    </lineage>
</organism>
<dbReference type="InterPro" id="IPR045025">
    <property type="entry name" value="HACL1-like"/>
</dbReference>
<comment type="cofactor">
    <cofactor evidence="14 15">
        <name>[4Fe-4S] cluster</name>
        <dbReference type="ChEBI" id="CHEBI:49883"/>
    </cofactor>
    <text evidence="14 15">Binds 2 [4Fe-4S] clusters. In this family the first cluster has a non-standard and varying [4Fe-4S] binding motif CX(2)CX(2)CX(4-5)CP.</text>
</comment>
<dbReference type="GO" id="GO:0046872">
    <property type="term" value="F:metal ion binding"/>
    <property type="evidence" value="ECO:0007669"/>
    <property type="project" value="UniProtKB-UniRule"/>
</dbReference>
<feature type="binding site" evidence="15">
    <location>
        <position position="561"/>
    </location>
    <ligand>
        <name>[4Fe-4S] cluster</name>
        <dbReference type="ChEBI" id="CHEBI:49883"/>
        <label>2</label>
    </ligand>
</feature>
<dbReference type="RefSeq" id="WP_149545792.1">
    <property type="nucleotide sequence ID" value="NZ_VTPS01000015.1"/>
</dbReference>
<dbReference type="Gene3D" id="3.30.70.20">
    <property type="match status" value="1"/>
</dbReference>
<feature type="binding site" evidence="15">
    <location>
        <position position="571"/>
    </location>
    <ligand>
        <name>[4Fe-4S] cluster</name>
        <dbReference type="ChEBI" id="CHEBI:49883"/>
        <label>1</label>
    </ligand>
</feature>
<keyword evidence="5 14" id="KW-0813">Transport</keyword>